<dbReference type="InterPro" id="IPR036869">
    <property type="entry name" value="J_dom_sf"/>
</dbReference>
<dbReference type="Gene3D" id="2.60.260.20">
    <property type="entry name" value="Urease metallochaperone UreE, N-terminal domain"/>
    <property type="match status" value="2"/>
</dbReference>
<accession>A0A6C0CPI7</accession>
<dbReference type="SMART" id="SM00271">
    <property type="entry name" value="DnaJ"/>
    <property type="match status" value="1"/>
</dbReference>
<dbReference type="InterPro" id="IPR002939">
    <property type="entry name" value="DnaJ_C"/>
</dbReference>
<reference evidence="7" key="1">
    <citation type="journal article" date="2020" name="Nature">
        <title>Giant virus diversity and host interactions through global metagenomics.</title>
        <authorList>
            <person name="Schulz F."/>
            <person name="Roux S."/>
            <person name="Paez-Espino D."/>
            <person name="Jungbluth S."/>
            <person name="Walsh D.A."/>
            <person name="Denef V.J."/>
            <person name="McMahon K.D."/>
            <person name="Konstantinidis K.T."/>
            <person name="Eloe-Fadrosh E.A."/>
            <person name="Kyrpides N.C."/>
            <person name="Woyke T."/>
        </authorList>
    </citation>
    <scope>NUCLEOTIDE SEQUENCE</scope>
    <source>
        <strain evidence="7">GVMAG-M-3300021425-30</strain>
    </source>
</reference>
<dbReference type="AlphaFoldDB" id="A0A6C0CPI7"/>
<dbReference type="GO" id="GO:0051082">
    <property type="term" value="F:unfolded protein binding"/>
    <property type="evidence" value="ECO:0007669"/>
    <property type="project" value="InterPro"/>
</dbReference>
<dbReference type="CDD" id="cd10747">
    <property type="entry name" value="DnaJ_C"/>
    <property type="match status" value="1"/>
</dbReference>
<dbReference type="CDD" id="cd06257">
    <property type="entry name" value="DnaJ"/>
    <property type="match status" value="1"/>
</dbReference>
<protein>
    <recommendedName>
        <fullName evidence="6">J domain-containing protein</fullName>
    </recommendedName>
</protein>
<evidence type="ECO:0000313" key="7">
    <source>
        <dbReference type="EMBL" id="QHT06518.1"/>
    </source>
</evidence>
<keyword evidence="3" id="KW-0863">Zinc-finger</keyword>
<dbReference type="InterPro" id="IPR008971">
    <property type="entry name" value="HSP40/DnaJ_pept-bd"/>
</dbReference>
<dbReference type="PROSITE" id="PS50076">
    <property type="entry name" value="DNAJ_2"/>
    <property type="match status" value="1"/>
</dbReference>
<evidence type="ECO:0000256" key="2">
    <source>
        <dbReference type="ARBA" id="ARBA00022737"/>
    </source>
</evidence>
<dbReference type="SUPFAM" id="SSF49493">
    <property type="entry name" value="HSP40/DnaJ peptide-binding domain"/>
    <property type="match status" value="2"/>
</dbReference>
<dbReference type="FunFam" id="2.60.260.20:FF:000003">
    <property type="entry name" value="DnaJ subfamily A member 2"/>
    <property type="match status" value="1"/>
</dbReference>
<dbReference type="InterPro" id="IPR001623">
    <property type="entry name" value="DnaJ_domain"/>
</dbReference>
<proteinExistence type="predicted"/>
<dbReference type="GO" id="GO:0008270">
    <property type="term" value="F:zinc ion binding"/>
    <property type="evidence" value="ECO:0007669"/>
    <property type="project" value="UniProtKB-KW"/>
</dbReference>
<evidence type="ECO:0000256" key="3">
    <source>
        <dbReference type="ARBA" id="ARBA00022771"/>
    </source>
</evidence>
<dbReference type="Pfam" id="PF00226">
    <property type="entry name" value="DnaJ"/>
    <property type="match status" value="1"/>
</dbReference>
<name>A0A6C0CPI7_9ZZZZ</name>
<sequence length="286" mass="32227">MSEKNPYDILGVQPTASSEEIKKAYRKLSLKHHPDRGGDAEKFKELSAAYEQLTNPEKNNKMPNFNAGGHPMNMDDLMKTMFGLNVNFGPGGNSAGGMPFDFTHIHRQMMKPPPILINVNITIEQSYTGCAMPIEIERWVLNNNVKEKEKETLYVNIPCGIDSNELIVFREKGNIVGEKMRGDVKIFIKVENNTVFKRDGLNLIFEKDITLKEALCGFSFDINHISGKKFRINNGNGSVVGVNYQKVVPGLGMKRDQHSGNLVIVFNIKFPKKLSDKQVEKLKEIL</sequence>
<evidence type="ECO:0000256" key="4">
    <source>
        <dbReference type="ARBA" id="ARBA00022833"/>
    </source>
</evidence>
<dbReference type="SUPFAM" id="SSF46565">
    <property type="entry name" value="Chaperone J-domain"/>
    <property type="match status" value="1"/>
</dbReference>
<organism evidence="7">
    <name type="scientific">viral metagenome</name>
    <dbReference type="NCBI Taxonomy" id="1070528"/>
    <lineage>
        <taxon>unclassified sequences</taxon>
        <taxon>metagenomes</taxon>
        <taxon>organismal metagenomes</taxon>
    </lineage>
</organism>
<keyword evidence="4" id="KW-0862">Zinc</keyword>
<keyword evidence="1" id="KW-0479">Metal-binding</keyword>
<evidence type="ECO:0000256" key="5">
    <source>
        <dbReference type="ARBA" id="ARBA00023186"/>
    </source>
</evidence>
<keyword evidence="2" id="KW-0677">Repeat</keyword>
<dbReference type="Pfam" id="PF01556">
    <property type="entry name" value="DnaJ_C"/>
    <property type="match status" value="1"/>
</dbReference>
<keyword evidence="5" id="KW-0143">Chaperone</keyword>
<dbReference type="GO" id="GO:0005829">
    <property type="term" value="C:cytosol"/>
    <property type="evidence" value="ECO:0007669"/>
    <property type="project" value="TreeGrafter"/>
</dbReference>
<dbReference type="PRINTS" id="PR00625">
    <property type="entry name" value="JDOMAIN"/>
</dbReference>
<dbReference type="InterPro" id="IPR051339">
    <property type="entry name" value="DnaJ_subfamily_B"/>
</dbReference>
<dbReference type="PANTHER" id="PTHR24078">
    <property type="entry name" value="DNAJ HOMOLOG SUBFAMILY C MEMBER"/>
    <property type="match status" value="1"/>
</dbReference>
<dbReference type="EMBL" id="MN739469">
    <property type="protein sequence ID" value="QHT06518.1"/>
    <property type="molecule type" value="Genomic_DNA"/>
</dbReference>
<evidence type="ECO:0000259" key="6">
    <source>
        <dbReference type="PROSITE" id="PS50076"/>
    </source>
</evidence>
<dbReference type="GO" id="GO:0051087">
    <property type="term" value="F:protein-folding chaperone binding"/>
    <property type="evidence" value="ECO:0007669"/>
    <property type="project" value="TreeGrafter"/>
</dbReference>
<feature type="domain" description="J" evidence="6">
    <location>
        <begin position="5"/>
        <end position="69"/>
    </location>
</feature>
<dbReference type="Gene3D" id="1.10.287.110">
    <property type="entry name" value="DnaJ domain"/>
    <property type="match status" value="1"/>
</dbReference>
<evidence type="ECO:0000256" key="1">
    <source>
        <dbReference type="ARBA" id="ARBA00022723"/>
    </source>
</evidence>
<dbReference type="PANTHER" id="PTHR24078:SF553">
    <property type="entry name" value="DNAJ HOMOLOG SUBFAMILY B MEMBER 5"/>
    <property type="match status" value="1"/>
</dbReference>
<dbReference type="GO" id="GO:0006457">
    <property type="term" value="P:protein folding"/>
    <property type="evidence" value="ECO:0007669"/>
    <property type="project" value="InterPro"/>
</dbReference>